<dbReference type="GO" id="GO:0000463">
    <property type="term" value="P:maturation of LSU-rRNA from tricistronic rRNA transcript (SSU-rRNA, 5.8S rRNA, LSU-rRNA)"/>
    <property type="evidence" value="ECO:0007669"/>
    <property type="project" value="TreeGrafter"/>
</dbReference>
<dbReference type="EMBL" id="KB589771">
    <property type="protein sequence ID" value="EMP25445.1"/>
    <property type="molecule type" value="Genomic_DNA"/>
</dbReference>
<feature type="region of interest" description="Disordered" evidence="1">
    <location>
        <begin position="2358"/>
        <end position="2407"/>
    </location>
</feature>
<accession>M7ARH7</accession>
<dbReference type="Pfam" id="PF16201">
    <property type="entry name" value="NopRA1"/>
    <property type="match status" value="1"/>
</dbReference>
<dbReference type="InterPro" id="IPR032436">
    <property type="entry name" value="URB1_C"/>
</dbReference>
<feature type="domain" description="URB1 central HEAT repeat" evidence="4">
    <location>
        <begin position="645"/>
        <end position="740"/>
    </location>
</feature>
<dbReference type="GO" id="GO:0005730">
    <property type="term" value="C:nucleolus"/>
    <property type="evidence" value="ECO:0007669"/>
    <property type="project" value="TreeGrafter"/>
</dbReference>
<feature type="region of interest" description="Disordered" evidence="1">
    <location>
        <begin position="527"/>
        <end position="557"/>
    </location>
</feature>
<dbReference type="SUPFAM" id="SSF48371">
    <property type="entry name" value="ARM repeat"/>
    <property type="match status" value="2"/>
</dbReference>
<feature type="region of interest" description="Disordered" evidence="1">
    <location>
        <begin position="103"/>
        <end position="136"/>
    </location>
</feature>
<dbReference type="PANTHER" id="PTHR13500">
    <property type="entry name" value="NUCLEOLAR PRERIBOSOMAL-ASSOCIATED PROTEIN 1"/>
    <property type="match status" value="1"/>
</dbReference>
<feature type="domain" description="URB1 N-terminal" evidence="2">
    <location>
        <begin position="148"/>
        <end position="397"/>
    </location>
</feature>
<keyword evidence="6" id="KW-1185">Reference proteome</keyword>
<feature type="domain" description="URB1 N-terminal" evidence="2">
    <location>
        <begin position="35"/>
        <end position="102"/>
    </location>
</feature>
<feature type="domain" description="URB1 C-terminal" evidence="3">
    <location>
        <begin position="1681"/>
        <end position="1870"/>
    </location>
</feature>
<evidence type="ECO:0000256" key="1">
    <source>
        <dbReference type="SAM" id="MobiDB-lite"/>
    </source>
</evidence>
<evidence type="ECO:0000259" key="3">
    <source>
        <dbReference type="Pfam" id="PF16201"/>
    </source>
</evidence>
<evidence type="ECO:0000313" key="5">
    <source>
        <dbReference type="EMBL" id="EMP25445.1"/>
    </source>
</evidence>
<dbReference type="InterPro" id="IPR021714">
    <property type="entry name" value="URB1_N"/>
</dbReference>
<organism evidence="5 6">
    <name type="scientific">Chelonia mydas</name>
    <name type="common">Green sea-turtle</name>
    <name type="synonym">Chelonia agassizi</name>
    <dbReference type="NCBI Taxonomy" id="8469"/>
    <lineage>
        <taxon>Eukaryota</taxon>
        <taxon>Metazoa</taxon>
        <taxon>Chordata</taxon>
        <taxon>Craniata</taxon>
        <taxon>Vertebrata</taxon>
        <taxon>Euteleostomi</taxon>
        <taxon>Archelosauria</taxon>
        <taxon>Testudinata</taxon>
        <taxon>Testudines</taxon>
        <taxon>Cryptodira</taxon>
        <taxon>Durocryptodira</taxon>
        <taxon>Americhelydia</taxon>
        <taxon>Chelonioidea</taxon>
        <taxon>Cheloniidae</taxon>
        <taxon>Chelonia</taxon>
    </lineage>
</organism>
<dbReference type="Proteomes" id="UP000031443">
    <property type="component" value="Unassembled WGS sequence"/>
</dbReference>
<feature type="compositionally biased region" description="Basic and acidic residues" evidence="1">
    <location>
        <begin position="2395"/>
        <end position="2404"/>
    </location>
</feature>
<dbReference type="GO" id="GO:0000466">
    <property type="term" value="P:maturation of 5.8S rRNA from tricistronic rRNA transcript (SSU-rRNA, 5.8S rRNA, LSU-rRNA)"/>
    <property type="evidence" value="ECO:0007669"/>
    <property type="project" value="TreeGrafter"/>
</dbReference>
<proteinExistence type="predicted"/>
<name>M7ARH7_CHEMY</name>
<dbReference type="InterPro" id="IPR039844">
    <property type="entry name" value="URB1"/>
</dbReference>
<dbReference type="STRING" id="8469.M7ARH7"/>
<feature type="compositionally biased region" description="Basic and acidic residues" evidence="1">
    <location>
        <begin position="527"/>
        <end position="538"/>
    </location>
</feature>
<sequence>MENEGLENFISTAKTLSSTELYDVVEGYIKISVECAEIFRLLDGERRPESEMLLIFQALEAILLRTASDLSHFSVVGMNIVKKLINSYMRLIYAALYSESHRSASDPDPDRNPNLQPLLPAGSLHPEPCRVSPPPPPYGRWDRLPLEMTRVCLTLLSAMVAQGPDSARDVYSHFDFNNKFLPGLVKKRDKKGKPDVRMAYIQFALSFLIAGDNTILVQVLELKDFIPDILRTGLKEDKVSAINLLLSTLGTKVVQNKSISKTQKVRFFTVEVLSHIASLYRWNGITDVRTEDVKVTQDPEEAGKVVVRELVHNFLMDLCCSLKHGINFYDRSLGTSGRGGNLVLLRFLLNLKTATEDEMVADLMVNILKVCPDLLNKYFKETQYSFIPRLKSTWLDNIKLLKKIYEAQPEISNSFKTAEFIPLPRLLSMVMVTTVPVVCNKTMFTQGLNLPSKTVKHTILSLMSTILRRALKNIEHCLNEEIRQKSEIYTPLMMQEFVQLYREALSKLLPDMNSIVAVWQSLLKQEREQHDEERREDTISTEEEMTEITETSEQHGSDDAETTLLKAVLLQVICLCQKVVPHLVAQSNFDFSKLLKGIVTEKGLREAIPPVLQHHILKVALELPANKFAWFRVQDVSEAEKVRGERSVFYLLMKMFVTSNHSQLKTSTKQLIIKVLHDSGVFEHTWKELVLWLEHLDNTIEDKKEAVIQFLERILMKLVTNPYPYTDKAADLVQEASMLQVNLFKQDVDSVSIPISHIDDVLDMVDVLVEGSEGLDEEIGFSLNEDMVLHTFPFSAVVPAALEARNKLLLHTENEMGGSIVEYLVAVFTDLLHTQRDPLALCLMFQLFDKELQSLNASQYPQLYQFNQYYSLWIPQQAKEILLKQTECISREPILPPDSSFSSLLKNAFERGGTVLLEDGVQAKLRVAASQLQLQQLLLAVKHVLLYLKTTVENFGSLSKSSGPRLLGLYMDLLSSLLCRCDQMKLCNQQTQEGAQTESDLFMDLESVATVESANDKMLEDMLMLIFKHPILETWFLALEQHSLPQHNLNPVMVKLLSAHVNNGILQLLKVSAPMLQNMKHINMLSKYFEAITKSVLEELRAGRKEKNKVSPKKSQQLEALQQLHVYMYAAQLKEVTLTMLQLPETSLTIQKSENSPKKEKHLSFYGKTLLQLLTESYQRQTIQGELLLSTEHIKGMGTLLSTSNSEDLEKVFLQALSREPLFAHAVGVDVHVYCLNHMTETSLAIVALLIRHCRTHLLQFELWCLNCATGKYLRKNMDIFLPLINVYLQSREQYDFTRPSKVSSAVIPVLRVALWKELSKIILDTEPSQELKAVKLQVFSKLVQSSEIEALTHLIDQLPGTLERAENYESWIVADSISRVLENSAEELHSWKKSLLAACIKWLITTYNISKEQENNQGTESSMLLRLEELLDFVNEVVPADWHSLVKMGLKYRYRDRGFLKTLNAAVQLLYTKESPLSQRLVKLSRLYMMITQHSLFLLIMLRSREEDNTKIQTREALVDVLSTIVKLDPSVCESSHFAVLLGSYGATLSGVDQKILLLLQLYEKNDLSLINFRILLWGPAAVEHHKTCKSLGKSLWQQPSMEEILCLLDKEKMMKTILHFPQHRRLLPPEEGQVPLYRDKSEKDLDDFYDPCFLLQLFSELTRPECVVACRTFVEVNALGLTVAALSSYDSNMRAAAYYILGSFRSHLEGARFREQRQLLYVMDVVQNGIRQPNLRFTFSLTLFVARVVQQILKPEEHMYTKINKFLLSHQYLDLKKVPGFYQLFYSFDFEHKTEREWVLGLLGEGLRDKYCYELYDYQRIFHVILCFFNSPLCDEASQSHILEILQNAACITKAAYQLIRDHSLLTWILYILEKRFLENKVLTSVISLVHTLWITNLGNKGRAMPLQTPCKKKPQENQKFLPLQFINEFLYVLIMLVKHIRTNLDFATLTQFFSTFSSVLGYRATVVEAFRQMGRFTVNESVLSNKDVLMLLHKWSIIERNLQLQEDVQTTAQKYQVKELLKNIKEKNKGQVPFRPSSRHVRKMDVVEVEEETDSELKVSNLEKCRDHLESILVHWEPVYPAPFAKLPEERLESTDPENETVSLTCAIAYIVTKWLVKSMVDHSLNIQNVFFTLKWLNSSILPHPPVVREILRDATLKSSIFKLYNRICEANKEKSSNIEELCLFSTIMLHFLDTQGLTNASCHKVVKTFCLSAMKEKDEIKKASCVFLASVYIGDIWLGAQEPDMFISHVKLICGGTDGKLNGDDKKMHRQAEEAMELNAILGGDPTSIANSPVDTLEAAERVGNSEAEILDEEVEVEEDVELPVGSLGGAGSQELFSTPEVLNGEQEADEMLATVDSSSRGSPAKPAHPPAAPSNAQPITDTGAPATPATEEKASKPEELSSACARCVVSVCTDT</sequence>
<evidence type="ECO:0000259" key="2">
    <source>
        <dbReference type="Pfam" id="PF11707"/>
    </source>
</evidence>
<dbReference type="Pfam" id="PF26140">
    <property type="entry name" value="HEAT_URB1"/>
    <property type="match status" value="1"/>
</dbReference>
<evidence type="ECO:0000259" key="4">
    <source>
        <dbReference type="Pfam" id="PF26140"/>
    </source>
</evidence>
<dbReference type="Pfam" id="PF11707">
    <property type="entry name" value="Npa1"/>
    <property type="match status" value="2"/>
</dbReference>
<dbReference type="eggNOG" id="KOG1791">
    <property type="taxonomic scope" value="Eukaryota"/>
</dbReference>
<gene>
    <name evidence="5" type="ORF">UY3_17464</name>
</gene>
<dbReference type="InterPro" id="IPR016024">
    <property type="entry name" value="ARM-type_fold"/>
</dbReference>
<dbReference type="PANTHER" id="PTHR13500:SF0">
    <property type="entry name" value="NUCLEOLAR PRE-RIBOSOMAL-ASSOCIATED PROTEIN 1"/>
    <property type="match status" value="1"/>
</dbReference>
<dbReference type="InterPro" id="IPR059018">
    <property type="entry name" value="HEAT_URB1"/>
</dbReference>
<protein>
    <submittedName>
        <fullName evidence="5">Nucleolar pre-ribosomal-associated protein 1</fullName>
    </submittedName>
</protein>
<reference evidence="6" key="1">
    <citation type="journal article" date="2013" name="Nat. Genet.">
        <title>The draft genomes of soft-shell turtle and green sea turtle yield insights into the development and evolution of the turtle-specific body plan.</title>
        <authorList>
            <person name="Wang Z."/>
            <person name="Pascual-Anaya J."/>
            <person name="Zadissa A."/>
            <person name="Li W."/>
            <person name="Niimura Y."/>
            <person name="Huang Z."/>
            <person name="Li C."/>
            <person name="White S."/>
            <person name="Xiong Z."/>
            <person name="Fang D."/>
            <person name="Wang B."/>
            <person name="Ming Y."/>
            <person name="Chen Y."/>
            <person name="Zheng Y."/>
            <person name="Kuraku S."/>
            <person name="Pignatelli M."/>
            <person name="Herrero J."/>
            <person name="Beal K."/>
            <person name="Nozawa M."/>
            <person name="Li Q."/>
            <person name="Wang J."/>
            <person name="Zhang H."/>
            <person name="Yu L."/>
            <person name="Shigenobu S."/>
            <person name="Wang J."/>
            <person name="Liu J."/>
            <person name="Flicek P."/>
            <person name="Searle S."/>
            <person name="Wang J."/>
            <person name="Kuratani S."/>
            <person name="Yin Y."/>
            <person name="Aken B."/>
            <person name="Zhang G."/>
            <person name="Irie N."/>
        </authorList>
    </citation>
    <scope>NUCLEOTIDE SEQUENCE [LARGE SCALE GENOMIC DNA]</scope>
</reference>
<evidence type="ECO:0000313" key="6">
    <source>
        <dbReference type="Proteomes" id="UP000031443"/>
    </source>
</evidence>